<reference evidence="1" key="1">
    <citation type="submission" date="2022-03" db="EMBL/GenBank/DDBJ databases">
        <authorList>
            <person name="Lindestad O."/>
        </authorList>
    </citation>
    <scope>NUCLEOTIDE SEQUENCE</scope>
</reference>
<sequence length="84" mass="9263">MFSKVCGVYQSALGQLGGLRPKPLLILGADTYKAVCHLQEKKKVKMATSENMLQNILQYANIKRVKEVKIFGTYLGLVTPPPLA</sequence>
<evidence type="ECO:0000313" key="2">
    <source>
        <dbReference type="Proteomes" id="UP000838756"/>
    </source>
</evidence>
<comment type="caution">
    <text evidence="1">The sequence shown here is derived from an EMBL/GenBank/DDBJ whole genome shotgun (WGS) entry which is preliminary data.</text>
</comment>
<name>A0A8S4SE74_9NEOP</name>
<organism evidence="1 2">
    <name type="scientific">Pararge aegeria aegeria</name>
    <dbReference type="NCBI Taxonomy" id="348720"/>
    <lineage>
        <taxon>Eukaryota</taxon>
        <taxon>Metazoa</taxon>
        <taxon>Ecdysozoa</taxon>
        <taxon>Arthropoda</taxon>
        <taxon>Hexapoda</taxon>
        <taxon>Insecta</taxon>
        <taxon>Pterygota</taxon>
        <taxon>Neoptera</taxon>
        <taxon>Endopterygota</taxon>
        <taxon>Lepidoptera</taxon>
        <taxon>Glossata</taxon>
        <taxon>Ditrysia</taxon>
        <taxon>Papilionoidea</taxon>
        <taxon>Nymphalidae</taxon>
        <taxon>Satyrinae</taxon>
        <taxon>Satyrini</taxon>
        <taxon>Parargina</taxon>
        <taxon>Pararge</taxon>
    </lineage>
</organism>
<protein>
    <submittedName>
        <fullName evidence="1">Jg4820 protein</fullName>
    </submittedName>
</protein>
<evidence type="ECO:0000313" key="1">
    <source>
        <dbReference type="EMBL" id="CAH2260124.1"/>
    </source>
</evidence>
<proteinExistence type="predicted"/>
<dbReference type="AlphaFoldDB" id="A0A8S4SE74"/>
<accession>A0A8S4SE74</accession>
<dbReference type="EMBL" id="CAKXAJ010026160">
    <property type="protein sequence ID" value="CAH2260124.1"/>
    <property type="molecule type" value="Genomic_DNA"/>
</dbReference>
<keyword evidence="2" id="KW-1185">Reference proteome</keyword>
<gene>
    <name evidence="1" type="primary">jg4820</name>
    <name evidence="1" type="ORF">PAEG_LOCUS23690</name>
</gene>
<dbReference type="Proteomes" id="UP000838756">
    <property type="component" value="Unassembled WGS sequence"/>
</dbReference>